<keyword evidence="2" id="KW-0132">Cell division</keyword>
<dbReference type="GO" id="GO:0051301">
    <property type="term" value="P:cell division"/>
    <property type="evidence" value="ECO:0007669"/>
    <property type="project" value="UniProtKB-KW"/>
</dbReference>
<sequence length="74" mass="8659">MEDNPMQMLEERVELLIRAYDGLKKENRLLREQNIDLIAERTTLIQKLELARKRVEGMVTHLKSMETGSSKETS</sequence>
<name>A0A450Y9S9_9GAMM</name>
<evidence type="ECO:0000256" key="1">
    <source>
        <dbReference type="SAM" id="Coils"/>
    </source>
</evidence>
<proteinExistence type="predicted"/>
<organism evidence="2">
    <name type="scientific">Candidatus Kentrum sp. TC</name>
    <dbReference type="NCBI Taxonomy" id="2126339"/>
    <lineage>
        <taxon>Bacteria</taxon>
        <taxon>Pseudomonadati</taxon>
        <taxon>Pseudomonadota</taxon>
        <taxon>Gammaproteobacteria</taxon>
        <taxon>Candidatus Kentrum</taxon>
    </lineage>
</organism>
<dbReference type="EMBL" id="CAADFT010000002">
    <property type="protein sequence ID" value="VFK38287.1"/>
    <property type="molecule type" value="Genomic_DNA"/>
</dbReference>
<evidence type="ECO:0000313" key="2">
    <source>
        <dbReference type="EMBL" id="VFK38287.1"/>
    </source>
</evidence>
<gene>
    <name evidence="2" type="ORF">BECKTC1821E_GA0114239_100228</name>
</gene>
<dbReference type="InterPro" id="IPR012662">
    <property type="entry name" value="CHP02449"/>
</dbReference>
<dbReference type="NCBIfam" id="TIGR02449">
    <property type="entry name" value="TIGR02449 family protein"/>
    <property type="match status" value="1"/>
</dbReference>
<reference evidence="2" key="1">
    <citation type="submission" date="2019-02" db="EMBL/GenBank/DDBJ databases">
        <authorList>
            <person name="Gruber-Vodicka R. H."/>
            <person name="Seah K. B. B."/>
        </authorList>
    </citation>
    <scope>NUCLEOTIDE SEQUENCE</scope>
    <source>
        <strain evidence="2">BECK_BZ125</strain>
    </source>
</reference>
<feature type="coiled-coil region" evidence="1">
    <location>
        <begin position="6"/>
        <end position="40"/>
    </location>
</feature>
<keyword evidence="2" id="KW-0131">Cell cycle</keyword>
<keyword evidence="1" id="KW-0175">Coiled coil</keyword>
<protein>
    <submittedName>
        <fullName evidence="2">Cell division protein ZapB</fullName>
    </submittedName>
</protein>
<accession>A0A450Y9S9</accession>
<dbReference type="AlphaFoldDB" id="A0A450Y9S9"/>